<keyword evidence="5" id="KW-1185">Reference proteome</keyword>
<evidence type="ECO:0000256" key="1">
    <source>
        <dbReference type="ARBA" id="ARBA00007129"/>
    </source>
</evidence>
<reference evidence="4" key="2">
    <citation type="submission" date="2025-09" db="UniProtKB">
        <authorList>
            <consortium name="Ensembl"/>
        </authorList>
    </citation>
    <scope>IDENTIFICATION</scope>
</reference>
<dbReference type="AlphaFoldDB" id="A0A672S6Q4"/>
<organism evidence="4 5">
    <name type="scientific">Sinocyclocheilus grahami</name>
    <name type="common">Dianchi golden-line fish</name>
    <name type="synonym">Barbus grahami</name>
    <dbReference type="NCBI Taxonomy" id="75366"/>
    <lineage>
        <taxon>Eukaryota</taxon>
        <taxon>Metazoa</taxon>
        <taxon>Chordata</taxon>
        <taxon>Craniata</taxon>
        <taxon>Vertebrata</taxon>
        <taxon>Euteleostomi</taxon>
        <taxon>Actinopterygii</taxon>
        <taxon>Neopterygii</taxon>
        <taxon>Teleostei</taxon>
        <taxon>Ostariophysi</taxon>
        <taxon>Cypriniformes</taxon>
        <taxon>Cyprinidae</taxon>
        <taxon>Cyprininae</taxon>
        <taxon>Sinocyclocheilus</taxon>
    </lineage>
</organism>
<dbReference type="Pfam" id="PF01167">
    <property type="entry name" value="Tub"/>
    <property type="match status" value="1"/>
</dbReference>
<dbReference type="PROSITE" id="PS01201">
    <property type="entry name" value="TUB_2"/>
    <property type="match status" value="1"/>
</dbReference>
<dbReference type="PANTHER" id="PTHR16517">
    <property type="entry name" value="TUBBY-RELATED"/>
    <property type="match status" value="1"/>
</dbReference>
<feature type="compositionally biased region" description="Basic and acidic residues" evidence="2">
    <location>
        <begin position="53"/>
        <end position="64"/>
    </location>
</feature>
<feature type="compositionally biased region" description="Basic and acidic residues" evidence="2">
    <location>
        <begin position="19"/>
        <end position="39"/>
    </location>
</feature>
<dbReference type="OMA" id="HIMQNKC"/>
<dbReference type="Proteomes" id="UP000472262">
    <property type="component" value="Unassembled WGS sequence"/>
</dbReference>
<dbReference type="Gene3D" id="3.20.90.10">
    <property type="entry name" value="Tubby Protein, Chain A"/>
    <property type="match status" value="1"/>
</dbReference>
<proteinExistence type="inferred from homology"/>
<dbReference type="Ensembl" id="ENSSGRT00000103610.1">
    <property type="protein sequence ID" value="ENSSGRP00000097383.1"/>
    <property type="gene ID" value="ENSSGRG00000048568.1"/>
</dbReference>
<accession>A0A672S6Q4</accession>
<evidence type="ECO:0000259" key="3">
    <source>
        <dbReference type="Pfam" id="PF01167"/>
    </source>
</evidence>
<feature type="region of interest" description="Disordered" evidence="2">
    <location>
        <begin position="1"/>
        <end position="106"/>
    </location>
</feature>
<name>A0A672S6Q4_SINGR</name>
<dbReference type="PANTHER" id="PTHR16517:SF12">
    <property type="entry name" value="TUBBY-RELATED PROTEIN 1"/>
    <property type="match status" value="1"/>
</dbReference>
<feature type="domain" description="Tubby C-terminal" evidence="3">
    <location>
        <begin position="118"/>
        <end position="351"/>
    </location>
</feature>
<evidence type="ECO:0000313" key="5">
    <source>
        <dbReference type="Proteomes" id="UP000472262"/>
    </source>
</evidence>
<protein>
    <recommendedName>
        <fullName evidence="3">Tubby C-terminal domain-containing protein</fullName>
    </recommendedName>
</protein>
<comment type="similarity">
    <text evidence="1">Belongs to the TUB family.</text>
</comment>
<dbReference type="GO" id="GO:0051015">
    <property type="term" value="F:actin filament binding"/>
    <property type="evidence" value="ECO:0007669"/>
    <property type="project" value="TreeGrafter"/>
</dbReference>
<dbReference type="GO" id="GO:0005929">
    <property type="term" value="C:cilium"/>
    <property type="evidence" value="ECO:0007669"/>
    <property type="project" value="TreeGrafter"/>
</dbReference>
<dbReference type="PRINTS" id="PR01573">
    <property type="entry name" value="SUPERTUBBY"/>
</dbReference>
<dbReference type="InterPro" id="IPR000007">
    <property type="entry name" value="Tubby_C"/>
</dbReference>
<dbReference type="InterPro" id="IPR018066">
    <property type="entry name" value="Tubby_C_CS"/>
</dbReference>
<evidence type="ECO:0000313" key="4">
    <source>
        <dbReference type="Ensembl" id="ENSSGRP00000097383.1"/>
    </source>
</evidence>
<sequence>KAKKEPASMFQINGNKPDFITKKESDESEPETKPSESKKKSTANSTSMFQAGGDKDKSNKDKEKNNKKKNTAKSDESDDEDTEMPRKEKGKGRKSKKEARPPSPEIEFDDLEEFVLLPAPQGITIKCKVMRDKRCMDRGSYPTYYLHLDNDKKVFLLAGRKRKKSATSNYLISIDATDLSNLMGTKFTVFDNGLNPDRALRDMSNEQELAAIIYETTVLGFKGLRKMTVIIPGMDDDNKQVPICPRKDNDNILMRYQNRQMDNLIELHNKTPVWNDDTASYVLNFSGRVTQASVKNFQIVHSKDTYVALIIPYYSYIVMQFGRVADDMFTLDYNYPMCAVQAFAIALSSFDGKLACEMNTRLKRVKSLQSTQDIFIIWKEDEGRCAI</sequence>
<dbReference type="InParanoid" id="A0A672S6Q4"/>
<dbReference type="SUPFAM" id="SSF54518">
    <property type="entry name" value="Tubby C-terminal domain-like"/>
    <property type="match status" value="1"/>
</dbReference>
<dbReference type="InterPro" id="IPR025659">
    <property type="entry name" value="Tubby-like_C"/>
</dbReference>
<feature type="compositionally biased region" description="Basic residues" evidence="2">
    <location>
        <begin position="88"/>
        <end position="97"/>
    </location>
</feature>
<dbReference type="GO" id="GO:0061512">
    <property type="term" value="P:protein localization to cilium"/>
    <property type="evidence" value="ECO:0007669"/>
    <property type="project" value="TreeGrafter"/>
</dbReference>
<reference evidence="4" key="1">
    <citation type="submission" date="2025-08" db="UniProtKB">
        <authorList>
            <consortium name="Ensembl"/>
        </authorList>
    </citation>
    <scope>IDENTIFICATION</scope>
</reference>
<evidence type="ECO:0000256" key="2">
    <source>
        <dbReference type="SAM" id="MobiDB-lite"/>
    </source>
</evidence>